<dbReference type="EMBL" id="MU865923">
    <property type="protein sequence ID" value="KAK4452590.1"/>
    <property type="molecule type" value="Genomic_DNA"/>
</dbReference>
<dbReference type="PANTHER" id="PTHR11552">
    <property type="entry name" value="GLUCOSE-METHANOL-CHOLINE GMC OXIDOREDUCTASE"/>
    <property type="match status" value="1"/>
</dbReference>
<reference evidence="5" key="2">
    <citation type="submission" date="2023-05" db="EMBL/GenBank/DDBJ databases">
        <authorList>
            <consortium name="Lawrence Berkeley National Laboratory"/>
            <person name="Steindorff A."/>
            <person name="Hensen N."/>
            <person name="Bonometti L."/>
            <person name="Westerberg I."/>
            <person name="Brannstrom I.O."/>
            <person name="Guillou S."/>
            <person name="Cros-Aarteil S."/>
            <person name="Calhoun S."/>
            <person name="Haridas S."/>
            <person name="Kuo A."/>
            <person name="Mondo S."/>
            <person name="Pangilinan J."/>
            <person name="Riley R."/>
            <person name="Labutti K."/>
            <person name="Andreopoulos B."/>
            <person name="Lipzen A."/>
            <person name="Chen C."/>
            <person name="Yanf M."/>
            <person name="Daum C."/>
            <person name="Ng V."/>
            <person name="Clum A."/>
            <person name="Ohm R."/>
            <person name="Martin F."/>
            <person name="Silar P."/>
            <person name="Natvig D."/>
            <person name="Lalanne C."/>
            <person name="Gautier V."/>
            <person name="Ament-Velasquez S.L."/>
            <person name="Kruys A."/>
            <person name="Hutchinson M.I."/>
            <person name="Powell A.J."/>
            <person name="Barry K."/>
            <person name="Miller A.N."/>
            <person name="Grigoriev I.V."/>
            <person name="Debuchy R."/>
            <person name="Gladieux P."/>
            <person name="Thoren M.H."/>
            <person name="Johannesson H."/>
        </authorList>
    </citation>
    <scope>NUCLEOTIDE SEQUENCE</scope>
    <source>
        <strain evidence="5">PSN243</strain>
    </source>
</reference>
<feature type="domain" description="Glucose-methanol-choline oxidoreductase N-terminal" evidence="4">
    <location>
        <begin position="316"/>
        <end position="330"/>
    </location>
</feature>
<keyword evidence="2" id="KW-0274">FAD</keyword>
<dbReference type="Proteomes" id="UP001321760">
    <property type="component" value="Unassembled WGS sequence"/>
</dbReference>
<keyword evidence="2" id="KW-0285">Flavoprotein</keyword>
<gene>
    <name evidence="5" type="ORF">QBC34DRAFT_27331</name>
</gene>
<organism evidence="5 6">
    <name type="scientific">Podospora aff. communis PSN243</name>
    <dbReference type="NCBI Taxonomy" id="3040156"/>
    <lineage>
        <taxon>Eukaryota</taxon>
        <taxon>Fungi</taxon>
        <taxon>Dikarya</taxon>
        <taxon>Ascomycota</taxon>
        <taxon>Pezizomycotina</taxon>
        <taxon>Sordariomycetes</taxon>
        <taxon>Sordariomycetidae</taxon>
        <taxon>Sordariales</taxon>
        <taxon>Podosporaceae</taxon>
        <taxon>Podospora</taxon>
    </lineage>
</organism>
<dbReference type="Pfam" id="PF00732">
    <property type="entry name" value="GMC_oxred_N"/>
    <property type="match status" value="1"/>
</dbReference>
<dbReference type="GO" id="GO:0050660">
    <property type="term" value="F:flavin adenine dinucleotide binding"/>
    <property type="evidence" value="ECO:0007669"/>
    <property type="project" value="InterPro"/>
</dbReference>
<reference evidence="5" key="1">
    <citation type="journal article" date="2023" name="Mol. Phylogenet. Evol.">
        <title>Genome-scale phylogeny and comparative genomics of the fungal order Sordariales.</title>
        <authorList>
            <person name="Hensen N."/>
            <person name="Bonometti L."/>
            <person name="Westerberg I."/>
            <person name="Brannstrom I.O."/>
            <person name="Guillou S."/>
            <person name="Cros-Aarteil S."/>
            <person name="Calhoun S."/>
            <person name="Haridas S."/>
            <person name="Kuo A."/>
            <person name="Mondo S."/>
            <person name="Pangilinan J."/>
            <person name="Riley R."/>
            <person name="LaButti K."/>
            <person name="Andreopoulos B."/>
            <person name="Lipzen A."/>
            <person name="Chen C."/>
            <person name="Yan M."/>
            <person name="Daum C."/>
            <person name="Ng V."/>
            <person name="Clum A."/>
            <person name="Steindorff A."/>
            <person name="Ohm R.A."/>
            <person name="Martin F."/>
            <person name="Silar P."/>
            <person name="Natvig D.O."/>
            <person name="Lalanne C."/>
            <person name="Gautier V."/>
            <person name="Ament-Velasquez S.L."/>
            <person name="Kruys A."/>
            <person name="Hutchinson M.I."/>
            <person name="Powell A.J."/>
            <person name="Barry K."/>
            <person name="Miller A.N."/>
            <person name="Grigoriev I.V."/>
            <person name="Debuchy R."/>
            <person name="Gladieux P."/>
            <person name="Hiltunen Thoren M."/>
            <person name="Johannesson H."/>
        </authorList>
    </citation>
    <scope>NUCLEOTIDE SEQUENCE</scope>
    <source>
        <strain evidence="5">PSN243</strain>
    </source>
</reference>
<dbReference type="InterPro" id="IPR007867">
    <property type="entry name" value="GMC_OxRtase_C"/>
</dbReference>
<proteinExistence type="inferred from homology"/>
<dbReference type="Gene3D" id="3.50.50.60">
    <property type="entry name" value="FAD/NAD(P)-binding domain"/>
    <property type="match status" value="1"/>
</dbReference>
<evidence type="ECO:0000256" key="2">
    <source>
        <dbReference type="PIRSR" id="PIRSR000137-2"/>
    </source>
</evidence>
<dbReference type="PANTHER" id="PTHR11552:SF115">
    <property type="entry name" value="DEHYDROGENASE XPTC-RELATED"/>
    <property type="match status" value="1"/>
</dbReference>
<comment type="similarity">
    <text evidence="1">Belongs to the GMC oxidoreductase family.</text>
</comment>
<keyword evidence="3" id="KW-0732">Signal</keyword>
<comment type="cofactor">
    <cofactor evidence="2">
        <name>FAD</name>
        <dbReference type="ChEBI" id="CHEBI:57692"/>
    </cofactor>
</comment>
<dbReference type="Pfam" id="PF05199">
    <property type="entry name" value="GMC_oxred_C"/>
    <property type="match status" value="1"/>
</dbReference>
<dbReference type="PIRSF" id="PIRSF000137">
    <property type="entry name" value="Alcohol_oxidase"/>
    <property type="match status" value="1"/>
</dbReference>
<name>A0AAV9GW80_9PEZI</name>
<evidence type="ECO:0000313" key="5">
    <source>
        <dbReference type="EMBL" id="KAK4452590.1"/>
    </source>
</evidence>
<feature type="signal peptide" evidence="3">
    <location>
        <begin position="1"/>
        <end position="19"/>
    </location>
</feature>
<dbReference type="GO" id="GO:0016614">
    <property type="term" value="F:oxidoreductase activity, acting on CH-OH group of donors"/>
    <property type="evidence" value="ECO:0007669"/>
    <property type="project" value="InterPro"/>
</dbReference>
<dbReference type="InterPro" id="IPR012132">
    <property type="entry name" value="GMC_OxRdtase"/>
</dbReference>
<dbReference type="SUPFAM" id="SSF54373">
    <property type="entry name" value="FAD-linked reductases, C-terminal domain"/>
    <property type="match status" value="1"/>
</dbReference>
<dbReference type="Gene3D" id="3.30.560.10">
    <property type="entry name" value="Glucose Oxidase, domain 3"/>
    <property type="match status" value="1"/>
</dbReference>
<evidence type="ECO:0000259" key="4">
    <source>
        <dbReference type="PROSITE" id="PS00624"/>
    </source>
</evidence>
<sequence>MVRTTLSLTLCGFAGIASAFGPAARSIVRSTLLERADQANSEYDYVIVGGGTAGLTVADKLTASGEHSVLVIELGVFQNGTYVTTAGTGYQGLFDPNHQQLFPSEPQTGLNGRIADVRVGKMLGGSSGMNALQVHRGQKADYDRWASYFPGNSGSGWNWNNMLPYFKEAWHFHPPNSDVAADNDIDYDPQYWGTTSDIHASWPTEMWPFQKVELAAIREMPGVGSPPDSGAGLPGAFWYPQSVDPSNMLRSFARFGHWDGIEAARSNYHTLTDHRVLKVNFNNKSASGVTFVPAAATSADNALTVTARKEVIMAAGAIHTPKILQASGIGAKALLESANIPRVVDLPGVGANFQDHPFQVGPSFLLTDFPFFPDPNLFFTNATFYAEAQAEFDAYRTGPLTIASGNAAAFLSMPVIAPTDFDTIAAAYEAQDPASYLPAGTDATVVRGYNAQKKALAKAMRSTGAAFYNFFVRGTASEPGPILLHPLSRGTVTINPSDPYFALPKVDYRAMTNPADGDLMVAFTKFTRRMFTTTSLTQFSPVETAPGANVTDPADIVAELRDRIVPTSFHPVGTAAMMPRNMGGVVDRDLKVYGVKKLSVIDASVMPDLPGAYTQQTVYAIACKAADLIQARA</sequence>
<dbReference type="SUPFAM" id="SSF51905">
    <property type="entry name" value="FAD/NAD(P)-binding domain"/>
    <property type="match status" value="1"/>
</dbReference>
<dbReference type="PROSITE" id="PS00624">
    <property type="entry name" value="GMC_OXRED_2"/>
    <property type="match status" value="1"/>
</dbReference>
<evidence type="ECO:0000313" key="6">
    <source>
        <dbReference type="Proteomes" id="UP001321760"/>
    </source>
</evidence>
<accession>A0AAV9GW80</accession>
<dbReference type="InterPro" id="IPR000172">
    <property type="entry name" value="GMC_OxRdtase_N"/>
</dbReference>
<protein>
    <submittedName>
        <fullName evidence="5">Pyranose dehydrogenase</fullName>
    </submittedName>
</protein>
<dbReference type="AlphaFoldDB" id="A0AAV9GW80"/>
<evidence type="ECO:0000256" key="3">
    <source>
        <dbReference type="SAM" id="SignalP"/>
    </source>
</evidence>
<feature type="binding site" evidence="2">
    <location>
        <position position="276"/>
    </location>
    <ligand>
        <name>FAD</name>
        <dbReference type="ChEBI" id="CHEBI:57692"/>
    </ligand>
</feature>
<dbReference type="InterPro" id="IPR036188">
    <property type="entry name" value="FAD/NAD-bd_sf"/>
</dbReference>
<feature type="chain" id="PRO_5043328545" evidence="3">
    <location>
        <begin position="20"/>
        <end position="633"/>
    </location>
</feature>
<evidence type="ECO:0000256" key="1">
    <source>
        <dbReference type="ARBA" id="ARBA00010790"/>
    </source>
</evidence>
<dbReference type="GO" id="GO:0044550">
    <property type="term" value="P:secondary metabolite biosynthetic process"/>
    <property type="evidence" value="ECO:0007669"/>
    <property type="project" value="TreeGrafter"/>
</dbReference>
<keyword evidence="6" id="KW-1185">Reference proteome</keyword>
<comment type="caution">
    <text evidence="5">The sequence shown here is derived from an EMBL/GenBank/DDBJ whole genome shotgun (WGS) entry which is preliminary data.</text>
</comment>